<dbReference type="AlphaFoldDB" id="A0A0D2U0T6"/>
<dbReference type="Proteomes" id="UP000008743">
    <property type="component" value="Unassembled WGS sequence"/>
</dbReference>
<reference evidence="10" key="1">
    <citation type="submission" date="2011-02" db="EMBL/GenBank/DDBJ databases">
        <title>The Genome Sequence of Capsaspora owczarzaki ATCC 30864.</title>
        <authorList>
            <person name="Russ C."/>
            <person name="Cuomo C."/>
            <person name="Burger G."/>
            <person name="Gray M.W."/>
            <person name="Holland P.W.H."/>
            <person name="King N."/>
            <person name="Lang F.B.F."/>
            <person name="Roger A.J."/>
            <person name="Ruiz-Trillo I."/>
            <person name="Young S.K."/>
            <person name="Zeng Q."/>
            <person name="Gargeya S."/>
            <person name="Alvarado L."/>
            <person name="Berlin A."/>
            <person name="Chapman S.B."/>
            <person name="Chen Z."/>
            <person name="Freedman E."/>
            <person name="Gellesch M."/>
            <person name="Goldberg J."/>
            <person name="Griggs A."/>
            <person name="Gujja S."/>
            <person name="Heilman E."/>
            <person name="Heiman D."/>
            <person name="Howarth C."/>
            <person name="Mehta T."/>
            <person name="Neiman D."/>
            <person name="Pearson M."/>
            <person name="Roberts A."/>
            <person name="Saif S."/>
            <person name="Shea T."/>
            <person name="Shenoy N."/>
            <person name="Sisk P."/>
            <person name="Stolte C."/>
            <person name="Sykes S."/>
            <person name="White J."/>
            <person name="Yandava C."/>
            <person name="Haas B."/>
            <person name="Nusbaum C."/>
            <person name="Birren B."/>
        </authorList>
    </citation>
    <scope>NUCLEOTIDE SEQUENCE</scope>
    <source>
        <strain evidence="10">ATCC 30864</strain>
    </source>
</reference>
<feature type="transmembrane region" description="Helical" evidence="8">
    <location>
        <begin position="299"/>
        <end position="319"/>
    </location>
</feature>
<accession>A0A0D2U0T6</accession>
<feature type="transmembrane region" description="Helical" evidence="8">
    <location>
        <begin position="268"/>
        <end position="287"/>
    </location>
</feature>
<keyword evidence="6 8" id="KW-0472">Membrane</keyword>
<evidence type="ECO:0000256" key="5">
    <source>
        <dbReference type="ARBA" id="ARBA00022989"/>
    </source>
</evidence>
<dbReference type="PANTHER" id="PTHR14233">
    <property type="entry name" value="DUF914-RELATED"/>
    <property type="match status" value="1"/>
</dbReference>
<keyword evidence="5 8" id="KW-1133">Transmembrane helix</keyword>
<evidence type="ECO:0000313" key="10">
    <source>
        <dbReference type="Proteomes" id="UP000008743"/>
    </source>
</evidence>
<comment type="similarity">
    <text evidence="2">Belongs to the SLC35F solute transporter family.</text>
</comment>
<dbReference type="STRING" id="595528.A0A0D2U0T6"/>
<dbReference type="InterPro" id="IPR037185">
    <property type="entry name" value="EmrE-like"/>
</dbReference>
<dbReference type="PANTHER" id="PTHR14233:SF4">
    <property type="entry name" value="SOLUTE CARRIER FAMILY 35 MEMBER F2"/>
    <property type="match status" value="1"/>
</dbReference>
<evidence type="ECO:0000256" key="4">
    <source>
        <dbReference type="ARBA" id="ARBA00022692"/>
    </source>
</evidence>
<evidence type="ECO:0000256" key="1">
    <source>
        <dbReference type="ARBA" id="ARBA00004141"/>
    </source>
</evidence>
<dbReference type="PhylomeDB" id="A0A0D2U0T6"/>
<evidence type="ECO:0000256" key="6">
    <source>
        <dbReference type="ARBA" id="ARBA00023136"/>
    </source>
</evidence>
<dbReference type="FunCoup" id="A0A0D2U0T6">
    <property type="interactions" value="107"/>
</dbReference>
<dbReference type="eggNOG" id="KOG2766">
    <property type="taxonomic scope" value="Eukaryota"/>
</dbReference>
<evidence type="ECO:0000313" key="9">
    <source>
        <dbReference type="EMBL" id="KJE88851.1"/>
    </source>
</evidence>
<feature type="transmembrane region" description="Helical" evidence="8">
    <location>
        <begin position="66"/>
        <end position="83"/>
    </location>
</feature>
<feature type="region of interest" description="Disordered" evidence="7">
    <location>
        <begin position="1"/>
        <end position="23"/>
    </location>
</feature>
<feature type="transmembrane region" description="Helical" evidence="8">
    <location>
        <begin position="32"/>
        <end position="54"/>
    </location>
</feature>
<feature type="transmembrane region" description="Helical" evidence="8">
    <location>
        <begin position="325"/>
        <end position="344"/>
    </location>
</feature>
<dbReference type="GO" id="GO:0022857">
    <property type="term" value="F:transmembrane transporter activity"/>
    <property type="evidence" value="ECO:0007669"/>
    <property type="project" value="InterPro"/>
</dbReference>
<evidence type="ECO:0000256" key="8">
    <source>
        <dbReference type="SAM" id="Phobius"/>
    </source>
</evidence>
<feature type="transmembrane region" description="Helical" evidence="8">
    <location>
        <begin position="203"/>
        <end position="223"/>
    </location>
</feature>
<comment type="subcellular location">
    <subcellularLocation>
        <location evidence="1">Membrane</location>
        <topology evidence="1">Multi-pass membrane protein</topology>
    </subcellularLocation>
</comment>
<sequence>MSLLSNKGTPPPPADDRATSGRAWSTNSGWRPLLLGQFLAMMLTGTAVSSQLLVSDYGVSFPTTQSLLNYLLLCVVYGAMWAYDTRRQARSASATDATAAETAPTFAVAVKRALAQRWWRYVLLAFVDVEANYLIVRAYEYTTITSVQLLDCFTIPCVMALSWYFLRVRFRPLHVLGVAICLAGIGGLFASDLGGNDTSSASNATVGDILTLCGALLYAVSNVSQEFLVKTQNRYEFLTMLGLFGTVISAVQVAIFERDELSTVGSAWQIPLLVLLFSACLFSLYSLVPTLLVLSSATFMNLSFLTADVYTLLFGLFLFGYKLSWVYFVSLALVVFGLALYNLIPVPEASPARKSRDAVEEGDSSPLLPASPAEVSPDDDDIEDVGALRV</sequence>
<dbReference type="Pfam" id="PF06027">
    <property type="entry name" value="SLC35F"/>
    <property type="match status" value="2"/>
</dbReference>
<organism evidence="9 10">
    <name type="scientific">Capsaspora owczarzaki (strain ATCC 30864)</name>
    <dbReference type="NCBI Taxonomy" id="595528"/>
    <lineage>
        <taxon>Eukaryota</taxon>
        <taxon>Filasterea</taxon>
        <taxon>Capsaspora</taxon>
    </lineage>
</organism>
<dbReference type="InParanoid" id="A0A0D2U0T6"/>
<keyword evidence="3" id="KW-0813">Transport</keyword>
<evidence type="ECO:0000256" key="3">
    <source>
        <dbReference type="ARBA" id="ARBA00022448"/>
    </source>
</evidence>
<protein>
    <submittedName>
        <fullName evidence="9">Transmembrane protein</fullName>
    </submittedName>
</protein>
<keyword evidence="10" id="KW-1185">Reference proteome</keyword>
<dbReference type="OrthoDB" id="429955at2759"/>
<feature type="transmembrane region" description="Helical" evidence="8">
    <location>
        <begin position="235"/>
        <end position="256"/>
    </location>
</feature>
<gene>
    <name evidence="9" type="ORF">CAOG_000427</name>
</gene>
<feature type="transmembrane region" description="Helical" evidence="8">
    <location>
        <begin position="147"/>
        <end position="166"/>
    </location>
</feature>
<evidence type="ECO:0000256" key="2">
    <source>
        <dbReference type="ARBA" id="ARBA00007863"/>
    </source>
</evidence>
<evidence type="ECO:0000256" key="7">
    <source>
        <dbReference type="SAM" id="MobiDB-lite"/>
    </source>
</evidence>
<dbReference type="InterPro" id="IPR052221">
    <property type="entry name" value="SLC35F_Transporter"/>
</dbReference>
<dbReference type="EMBL" id="KE346360">
    <property type="protein sequence ID" value="KJE88851.1"/>
    <property type="molecule type" value="Genomic_DNA"/>
</dbReference>
<keyword evidence="4 8" id="KW-0812">Transmembrane</keyword>
<dbReference type="SUPFAM" id="SSF103481">
    <property type="entry name" value="Multidrug resistance efflux transporter EmrE"/>
    <property type="match status" value="1"/>
</dbReference>
<dbReference type="OMA" id="IQVFHYS"/>
<dbReference type="InterPro" id="IPR009262">
    <property type="entry name" value="SLC35_F1/F2/F6"/>
</dbReference>
<proteinExistence type="inferred from homology"/>
<feature type="region of interest" description="Disordered" evidence="7">
    <location>
        <begin position="350"/>
        <end position="390"/>
    </location>
</feature>
<feature type="transmembrane region" description="Helical" evidence="8">
    <location>
        <begin position="118"/>
        <end position="135"/>
    </location>
</feature>
<feature type="transmembrane region" description="Helical" evidence="8">
    <location>
        <begin position="173"/>
        <end position="191"/>
    </location>
</feature>
<dbReference type="GO" id="GO:0016020">
    <property type="term" value="C:membrane"/>
    <property type="evidence" value="ECO:0007669"/>
    <property type="project" value="UniProtKB-SubCell"/>
</dbReference>
<name>A0A0D2U0T6_CAPO3</name>